<keyword evidence="4" id="KW-1185">Reference proteome</keyword>
<evidence type="ECO:0000259" key="2">
    <source>
        <dbReference type="Pfam" id="PF00850"/>
    </source>
</evidence>
<dbReference type="RefSeq" id="WP_185026568.1">
    <property type="nucleotide sequence ID" value="NZ_JACHMQ010000001.1"/>
</dbReference>
<organism evidence="3 4">
    <name type="scientific">Actinomadura coerulea</name>
    <dbReference type="NCBI Taxonomy" id="46159"/>
    <lineage>
        <taxon>Bacteria</taxon>
        <taxon>Bacillati</taxon>
        <taxon>Actinomycetota</taxon>
        <taxon>Actinomycetes</taxon>
        <taxon>Streptosporangiales</taxon>
        <taxon>Thermomonosporaceae</taxon>
        <taxon>Actinomadura</taxon>
    </lineage>
</organism>
<dbReference type="SUPFAM" id="SSF52768">
    <property type="entry name" value="Arginase/deacetylase"/>
    <property type="match status" value="1"/>
</dbReference>
<dbReference type="InterPro" id="IPR000286">
    <property type="entry name" value="HDACs"/>
</dbReference>
<dbReference type="EMBL" id="JACHMQ010000001">
    <property type="protein sequence ID" value="MBB6396706.1"/>
    <property type="molecule type" value="Genomic_DNA"/>
</dbReference>
<comment type="similarity">
    <text evidence="1">Belongs to the histone deacetylase family.</text>
</comment>
<name>A0A7X0KZP7_9ACTN</name>
<gene>
    <name evidence="3" type="ORF">BKA00_003620</name>
</gene>
<dbReference type="AlphaFoldDB" id="A0A7X0KZP7"/>
<evidence type="ECO:0000256" key="1">
    <source>
        <dbReference type="ARBA" id="ARBA00005947"/>
    </source>
</evidence>
<evidence type="ECO:0000313" key="4">
    <source>
        <dbReference type="Proteomes" id="UP000546324"/>
    </source>
</evidence>
<feature type="domain" description="Histone deacetylase" evidence="2">
    <location>
        <begin position="36"/>
        <end position="325"/>
    </location>
</feature>
<dbReference type="CDD" id="cd09996">
    <property type="entry name" value="HDAC_classII_1"/>
    <property type="match status" value="1"/>
</dbReference>
<evidence type="ECO:0000313" key="3">
    <source>
        <dbReference type="EMBL" id="MBB6396706.1"/>
    </source>
</evidence>
<reference evidence="3 4" key="1">
    <citation type="submission" date="2020-08" db="EMBL/GenBank/DDBJ databases">
        <title>Sequencing the genomes of 1000 actinobacteria strains.</title>
        <authorList>
            <person name="Klenk H.-P."/>
        </authorList>
    </citation>
    <scope>NUCLEOTIDE SEQUENCE [LARGE SCALE GENOMIC DNA]</scope>
    <source>
        <strain evidence="3 4">DSM 43675</strain>
    </source>
</reference>
<dbReference type="PANTHER" id="PTHR10625">
    <property type="entry name" value="HISTONE DEACETYLASE HDAC1-RELATED"/>
    <property type="match status" value="1"/>
</dbReference>
<dbReference type="InterPro" id="IPR023696">
    <property type="entry name" value="Ureohydrolase_dom_sf"/>
</dbReference>
<dbReference type="Pfam" id="PF00850">
    <property type="entry name" value="Hist_deacetyl"/>
    <property type="match status" value="1"/>
</dbReference>
<dbReference type="Gene3D" id="3.40.800.20">
    <property type="entry name" value="Histone deacetylase domain"/>
    <property type="match status" value="1"/>
</dbReference>
<dbReference type="PANTHER" id="PTHR10625:SF31">
    <property type="entry name" value="HISTONE DEACETYLASE DOMAIN-CONTAINING PROTEIN"/>
    <property type="match status" value="1"/>
</dbReference>
<protein>
    <submittedName>
        <fullName evidence="3">Acetoin utilization deacetylase AcuC-like enzyme</fullName>
    </submittedName>
</protein>
<proteinExistence type="inferred from homology"/>
<dbReference type="GO" id="GO:0040029">
    <property type="term" value="P:epigenetic regulation of gene expression"/>
    <property type="evidence" value="ECO:0007669"/>
    <property type="project" value="TreeGrafter"/>
</dbReference>
<dbReference type="GO" id="GO:0004407">
    <property type="term" value="F:histone deacetylase activity"/>
    <property type="evidence" value="ECO:0007669"/>
    <property type="project" value="TreeGrafter"/>
</dbReference>
<sequence>MATGYLYHEIFGWHDTGSNAGLFGADPAAGLQPYMHLENAETKRRIHELIVVSGLIDRLERVRPRHASEEEILKVHTRDHLERIQAESRWPKGGDAGDGFSPFGKGGYEIAALAAGGVITMVEAVVSGDVTNGYALVRPPGHHAVAGSGMGFCVFGNLAIAARHARDVLGVRRIAVVDWDVHHGNGTQSFFYGDPDVLTISLHQDNCFPPDSGALTERGDGAGFGYALNVPLPPGTGDGGYLYAMDRVVAPALQRFRPDLILVASGFDGSAMDPLARQLLTSEGYRTMTRRLMEVAEDLCGGRIAMSHEGGYNPVYVPFCGLAVIETLAGAEPFADPFLPVVSGMAGQDLQPHQKALVDEVAALVGDISGGPAA</sequence>
<dbReference type="GO" id="GO:0005737">
    <property type="term" value="C:cytoplasm"/>
    <property type="evidence" value="ECO:0007669"/>
    <property type="project" value="TreeGrafter"/>
</dbReference>
<dbReference type="Proteomes" id="UP000546324">
    <property type="component" value="Unassembled WGS sequence"/>
</dbReference>
<dbReference type="PRINTS" id="PR01270">
    <property type="entry name" value="HDASUPER"/>
</dbReference>
<dbReference type="InterPro" id="IPR037138">
    <property type="entry name" value="His_deacetylse_dom_sf"/>
</dbReference>
<accession>A0A7X0KZP7</accession>
<dbReference type="InterPro" id="IPR023801">
    <property type="entry name" value="His_deacetylse_dom"/>
</dbReference>
<comment type="caution">
    <text evidence="3">The sequence shown here is derived from an EMBL/GenBank/DDBJ whole genome shotgun (WGS) entry which is preliminary data.</text>
</comment>